<proteinExistence type="predicted"/>
<dbReference type="AlphaFoldDB" id="A0A1I1IKC6"/>
<name>A0A1I1IKC6_9GAMM</name>
<accession>A0A1I1IKC6</accession>
<dbReference type="EMBL" id="FOLY01000002">
    <property type="protein sequence ID" value="SFC36779.1"/>
    <property type="molecule type" value="Genomic_DNA"/>
</dbReference>
<dbReference type="PANTHER" id="PTHR33495">
    <property type="entry name" value="ANTI-SIGMA FACTOR ANTAGONIST TM_1081-RELATED-RELATED"/>
    <property type="match status" value="1"/>
</dbReference>
<dbReference type="PROSITE" id="PS50801">
    <property type="entry name" value="STAS"/>
    <property type="match status" value="1"/>
</dbReference>
<dbReference type="InterPro" id="IPR002645">
    <property type="entry name" value="STAS_dom"/>
</dbReference>
<reference evidence="3" key="1">
    <citation type="submission" date="2016-10" db="EMBL/GenBank/DDBJ databases">
        <authorList>
            <person name="Varghese N."/>
            <person name="Submissions S."/>
        </authorList>
    </citation>
    <scope>NUCLEOTIDE SEQUENCE [LARGE SCALE GENOMIC DNA]</scope>
    <source>
        <strain evidence="3">DSM 23439</strain>
    </source>
</reference>
<dbReference type="Pfam" id="PF01740">
    <property type="entry name" value="STAS"/>
    <property type="match status" value="1"/>
</dbReference>
<dbReference type="Gene3D" id="3.30.750.24">
    <property type="entry name" value="STAS domain"/>
    <property type="match status" value="1"/>
</dbReference>
<dbReference type="SUPFAM" id="SSF52091">
    <property type="entry name" value="SpoIIaa-like"/>
    <property type="match status" value="1"/>
</dbReference>
<dbReference type="GO" id="GO:0043856">
    <property type="term" value="F:anti-sigma factor antagonist activity"/>
    <property type="evidence" value="ECO:0007669"/>
    <property type="project" value="TreeGrafter"/>
</dbReference>
<sequence>MMDEGRLQAAFEKGTFVLRLAGDVRLTLCATLDQQVQPLAELPGLERVIIDLRQVSNMDSTALGFLAKIALAVRHRIPGQPLVAVDHPDVRRMLDVMGFQQYVTIIDIPWAEPAAFSDLPATETSEEELRSRIIEAHQTLAAMSEHNRIEFQPLIDLLESQRDI</sequence>
<evidence type="ECO:0000259" key="1">
    <source>
        <dbReference type="PROSITE" id="PS50801"/>
    </source>
</evidence>
<dbReference type="PANTHER" id="PTHR33495:SF2">
    <property type="entry name" value="ANTI-SIGMA FACTOR ANTAGONIST TM_1081-RELATED"/>
    <property type="match status" value="1"/>
</dbReference>
<protein>
    <submittedName>
        <fullName evidence="2">Anti-anti-sigma factor</fullName>
    </submittedName>
</protein>
<organism evidence="2 3">
    <name type="scientific">Kushneria avicenniae</name>
    <dbReference type="NCBI Taxonomy" id="402385"/>
    <lineage>
        <taxon>Bacteria</taxon>
        <taxon>Pseudomonadati</taxon>
        <taxon>Pseudomonadota</taxon>
        <taxon>Gammaproteobacteria</taxon>
        <taxon>Oceanospirillales</taxon>
        <taxon>Halomonadaceae</taxon>
        <taxon>Kushneria</taxon>
    </lineage>
</organism>
<dbReference type="InterPro" id="IPR036513">
    <property type="entry name" value="STAS_dom_sf"/>
</dbReference>
<dbReference type="STRING" id="402385.SAMN05421848_1296"/>
<dbReference type="Proteomes" id="UP000199046">
    <property type="component" value="Unassembled WGS sequence"/>
</dbReference>
<evidence type="ECO:0000313" key="2">
    <source>
        <dbReference type="EMBL" id="SFC36779.1"/>
    </source>
</evidence>
<keyword evidence="3" id="KW-1185">Reference proteome</keyword>
<dbReference type="CDD" id="cd07043">
    <property type="entry name" value="STAS_anti-anti-sigma_factors"/>
    <property type="match status" value="1"/>
</dbReference>
<dbReference type="InterPro" id="IPR014557">
    <property type="entry name" value="UCP029548_STAS-type"/>
</dbReference>
<dbReference type="PIRSF" id="PIRSF029548">
    <property type="entry name" value="UCP029548"/>
    <property type="match status" value="1"/>
</dbReference>
<feature type="domain" description="STAS" evidence="1">
    <location>
        <begin position="5"/>
        <end position="119"/>
    </location>
</feature>
<evidence type="ECO:0000313" key="3">
    <source>
        <dbReference type="Proteomes" id="UP000199046"/>
    </source>
</evidence>
<gene>
    <name evidence="2" type="ORF">SAMN05421848_1296</name>
</gene>